<organism evidence="1 2">
    <name type="scientific">Chryseobacterium viscerum</name>
    <dbReference type="NCBI Taxonomy" id="1037377"/>
    <lineage>
        <taxon>Bacteria</taxon>
        <taxon>Pseudomonadati</taxon>
        <taxon>Bacteroidota</taxon>
        <taxon>Flavobacteriia</taxon>
        <taxon>Flavobacteriales</taxon>
        <taxon>Weeksellaceae</taxon>
        <taxon>Chryseobacterium group</taxon>
        <taxon>Chryseobacterium</taxon>
    </lineage>
</organism>
<dbReference type="Proteomes" id="UP000236413">
    <property type="component" value="Unassembled WGS sequence"/>
</dbReference>
<accession>A0A316WRS9</accession>
<name>A0A316WRS9_9FLAO</name>
<proteinExistence type="predicted"/>
<evidence type="ECO:0000313" key="2">
    <source>
        <dbReference type="Proteomes" id="UP000236413"/>
    </source>
</evidence>
<dbReference type="AlphaFoldDB" id="A0A316WRS9"/>
<reference evidence="1 2" key="1">
    <citation type="submission" date="2018-04" db="EMBL/GenBank/DDBJ databases">
        <title>Chryseobacterium oncorhynchi 701B-08T from rainbow trout, and Chryseobacterium viscerum 687B-08T from diseased fish.</title>
        <authorList>
            <person name="Jeong J.-J."/>
            <person name="Lee Y.J."/>
            <person name="Pathiraja D."/>
            <person name="Park B."/>
            <person name="Choi I.-G."/>
            <person name="Kim K.D."/>
        </authorList>
    </citation>
    <scope>NUCLEOTIDE SEQUENCE [LARGE SCALE GENOMIC DNA]</scope>
    <source>
        <strain evidence="1 2">687B-08</strain>
    </source>
</reference>
<protein>
    <submittedName>
        <fullName evidence="1">Uncharacterized protein</fullName>
    </submittedName>
</protein>
<sequence>MEIFGQIRRTTKFQLRLKHGDTFALETEQNSRPGSLNKKDGKQWQCPLGKWSYVIETALSFRNFFLVVEENVCDIQRRVFLKGTGL</sequence>
<gene>
    <name evidence="1" type="ORF">C1634_005830</name>
</gene>
<comment type="caution">
    <text evidence="1">The sequence shown here is derived from an EMBL/GenBank/DDBJ whole genome shotgun (WGS) entry which is preliminary data.</text>
</comment>
<evidence type="ECO:0000313" key="1">
    <source>
        <dbReference type="EMBL" id="PWN64111.1"/>
    </source>
</evidence>
<dbReference type="EMBL" id="PPEG02000002">
    <property type="protein sequence ID" value="PWN64111.1"/>
    <property type="molecule type" value="Genomic_DNA"/>
</dbReference>